<dbReference type="InterPro" id="IPR006202">
    <property type="entry name" value="Neur_chan_lig-bd"/>
</dbReference>
<dbReference type="InterPro" id="IPR036734">
    <property type="entry name" value="Neur_chan_lig-bd_sf"/>
</dbReference>
<feature type="transmembrane region" description="Helical" evidence="18">
    <location>
        <begin position="37"/>
        <end position="56"/>
    </location>
</feature>
<dbReference type="SUPFAM" id="SSF90112">
    <property type="entry name" value="Neurotransmitter-gated ion-channel transmembrane pore"/>
    <property type="match status" value="1"/>
</dbReference>
<dbReference type="Proteomes" id="UP000265020">
    <property type="component" value="Unassembled WGS sequence"/>
</dbReference>
<evidence type="ECO:0000256" key="1">
    <source>
        <dbReference type="ARBA" id="ARBA00022448"/>
    </source>
</evidence>
<dbReference type="OMA" id="WDEQECG"/>
<comment type="catalytic activity">
    <reaction evidence="15">
        <text>Na(+)(in) = Na(+)(out)</text>
        <dbReference type="Rhea" id="RHEA:34963"/>
        <dbReference type="ChEBI" id="CHEBI:29101"/>
    </reaction>
</comment>
<evidence type="ECO:0000256" key="4">
    <source>
        <dbReference type="ARBA" id="ARBA00022729"/>
    </source>
</evidence>
<dbReference type="SUPFAM" id="SSF63712">
    <property type="entry name" value="Nicotinic receptor ligand binding domain-like"/>
    <property type="match status" value="1"/>
</dbReference>
<dbReference type="PANTHER" id="PTHR18945">
    <property type="entry name" value="NEUROTRANSMITTER GATED ION CHANNEL"/>
    <property type="match status" value="1"/>
</dbReference>
<feature type="transmembrane region" description="Helical" evidence="18">
    <location>
        <begin position="199"/>
        <end position="221"/>
    </location>
</feature>
<keyword evidence="10" id="KW-0628">Postsynaptic cell membrane</keyword>
<evidence type="ECO:0000256" key="13">
    <source>
        <dbReference type="ARBA" id="ARBA00034104"/>
    </source>
</evidence>
<feature type="transmembrane region" description="Helical" evidence="18">
    <location>
        <begin position="375"/>
        <end position="397"/>
    </location>
</feature>
<keyword evidence="12 18" id="KW-0407">Ion channel</keyword>
<comment type="catalytic activity">
    <reaction evidence="14">
        <text>K(+)(in) = K(+)(out)</text>
        <dbReference type="Rhea" id="RHEA:29463"/>
        <dbReference type="ChEBI" id="CHEBI:29103"/>
    </reaction>
</comment>
<keyword evidence="3 18" id="KW-0812">Transmembrane</keyword>
<dbReference type="PRINTS" id="PR00252">
    <property type="entry name" value="NRIONCHANNEL"/>
</dbReference>
<dbReference type="InterPro" id="IPR038050">
    <property type="entry name" value="Neuro_actylchol_rec"/>
</dbReference>
<dbReference type="GO" id="GO:0004888">
    <property type="term" value="F:transmembrane signaling receptor activity"/>
    <property type="evidence" value="ECO:0007669"/>
    <property type="project" value="InterPro"/>
</dbReference>
<keyword evidence="4" id="KW-0732">Signal</keyword>
<evidence type="ECO:0000256" key="11">
    <source>
        <dbReference type="ARBA" id="ARBA00023286"/>
    </source>
</evidence>
<dbReference type="AlphaFoldDB" id="A0A3Q2D108"/>
<evidence type="ECO:0000256" key="16">
    <source>
        <dbReference type="ARBA" id="ARBA00036634"/>
    </source>
</evidence>
<keyword evidence="7 18" id="KW-0406">Ion transport</keyword>
<evidence type="ECO:0000256" key="6">
    <source>
        <dbReference type="ARBA" id="ARBA00023018"/>
    </source>
</evidence>
<feature type="transmembrane region" description="Helical" evidence="18">
    <location>
        <begin position="294"/>
        <end position="311"/>
    </location>
</feature>
<dbReference type="Ensembl" id="ENSCVAT00000019051.1">
    <property type="protein sequence ID" value="ENSCVAP00000011922.1"/>
    <property type="gene ID" value="ENSCVAG00000014305.1"/>
</dbReference>
<dbReference type="Gene3D" id="2.70.170.10">
    <property type="entry name" value="Neurotransmitter-gated ion-channel ligand-binding domain"/>
    <property type="match status" value="1"/>
</dbReference>
<comment type="subcellular location">
    <subcellularLocation>
        <location evidence="13">Postsynaptic cell membrane</location>
        <topology evidence="13">Multi-pass membrane protein</topology>
    </subcellularLocation>
</comment>
<evidence type="ECO:0000313" key="22">
    <source>
        <dbReference type="Proteomes" id="UP000265020"/>
    </source>
</evidence>
<dbReference type="InterPro" id="IPR006029">
    <property type="entry name" value="Neurotrans-gated_channel_TM"/>
</dbReference>
<comment type="similarity">
    <text evidence="18">Belongs to the ligand-gated ion channel (TC 1.A.9) family.</text>
</comment>
<reference evidence="21" key="1">
    <citation type="submission" date="2025-08" db="UniProtKB">
        <authorList>
            <consortium name="Ensembl"/>
        </authorList>
    </citation>
    <scope>IDENTIFICATION</scope>
</reference>
<reference evidence="21" key="2">
    <citation type="submission" date="2025-09" db="UniProtKB">
        <authorList>
            <consortium name="Ensembl"/>
        </authorList>
    </citation>
    <scope>IDENTIFICATION</scope>
</reference>
<feature type="transmembrane region" description="Helical" evidence="18">
    <location>
        <begin position="262"/>
        <end position="282"/>
    </location>
</feature>
<evidence type="ECO:0000256" key="10">
    <source>
        <dbReference type="ARBA" id="ARBA00023257"/>
    </source>
</evidence>
<comment type="caution">
    <text evidence="18">Lacks conserved residue(s) required for the propagation of feature annotation.</text>
</comment>
<sequence>MNCTSPTPDSLYAELDKHLFPRKLIPPKQNFSEVLRINVSITVVGILGVVSLNNFFNRISGLSWDEETCGAEKVSVPREKLWIPDVHIAEFMNEDKSPTTPYVYLYNTGDVYDDRPIRVVSSCKLEIYTFPFDVQKCSLTFGSYLHFAEKILKESRNVLKTNGEWELSKITMTQHNLTLDSISYSEVIFNLFLRRRPTLYVVNLLVPSCFLVAVDLFSFMLPPESVDRSSFKMTLILGYTVFLLIMNDLLPVPGQRTPLINVFFSITLALMVASLLETVFITNIQHSSSQYSDVPHWLSVLVLRYLAIIVYQSIFKDPLPVVASNPPAAAPDPTLDELRKLTRDLTAIRLQVDKHFQGSKSAEEWKMIGIVIDRLLFCFYILLIVTSFITVIVIWTWNDTHTA</sequence>
<dbReference type="InterPro" id="IPR049944">
    <property type="entry name" value="LGIC_TM_5-HT3"/>
</dbReference>
<keyword evidence="9" id="KW-0675">Receptor</keyword>
<dbReference type="GO" id="GO:0005230">
    <property type="term" value="F:extracellular ligand-gated monoatomic ion channel activity"/>
    <property type="evidence" value="ECO:0007669"/>
    <property type="project" value="InterPro"/>
</dbReference>
<accession>A0A3Q2D108</accession>
<keyword evidence="6" id="KW-0770">Synapse</keyword>
<evidence type="ECO:0000256" key="12">
    <source>
        <dbReference type="ARBA" id="ARBA00023303"/>
    </source>
</evidence>
<keyword evidence="1 18" id="KW-0813">Transport</keyword>
<protein>
    <submittedName>
        <fullName evidence="21">5-hydroxytryptamine receptor 3A-like</fullName>
    </submittedName>
</protein>
<evidence type="ECO:0000313" key="21">
    <source>
        <dbReference type="Ensembl" id="ENSCVAP00000011922.1"/>
    </source>
</evidence>
<proteinExistence type="inferred from homology"/>
<dbReference type="InterPro" id="IPR036719">
    <property type="entry name" value="Neuro-gated_channel_TM_sf"/>
</dbReference>
<name>A0A3Q2D108_CYPVA</name>
<dbReference type="InterPro" id="IPR018000">
    <property type="entry name" value="Neurotransmitter_ion_chnl_CS"/>
</dbReference>
<evidence type="ECO:0000256" key="17">
    <source>
        <dbReference type="ARBA" id="ARBA00037540"/>
    </source>
</evidence>
<evidence type="ECO:0000256" key="15">
    <source>
        <dbReference type="ARBA" id="ARBA00036239"/>
    </source>
</evidence>
<evidence type="ECO:0000259" key="19">
    <source>
        <dbReference type="Pfam" id="PF02931"/>
    </source>
</evidence>
<keyword evidence="22" id="KW-1185">Reference proteome</keyword>
<keyword evidence="5 18" id="KW-1133">Transmembrane helix</keyword>
<feature type="domain" description="Neurotransmitter-gated ion-channel transmembrane" evidence="20">
    <location>
        <begin position="204"/>
        <end position="307"/>
    </location>
</feature>
<evidence type="ECO:0000256" key="7">
    <source>
        <dbReference type="ARBA" id="ARBA00023065"/>
    </source>
</evidence>
<evidence type="ECO:0000256" key="5">
    <source>
        <dbReference type="ARBA" id="ARBA00022989"/>
    </source>
</evidence>
<dbReference type="PROSITE" id="PS00236">
    <property type="entry name" value="NEUROTR_ION_CHANNEL"/>
    <property type="match status" value="1"/>
</dbReference>
<feature type="transmembrane region" description="Helical" evidence="18">
    <location>
        <begin position="233"/>
        <end position="250"/>
    </location>
</feature>
<dbReference type="Pfam" id="PF02931">
    <property type="entry name" value="Neur_chan_LBD"/>
    <property type="match status" value="1"/>
</dbReference>
<dbReference type="STRING" id="28743.ENSCVAP00000011922"/>
<feature type="domain" description="Neurotransmitter-gated ion-channel ligand-binding" evidence="19">
    <location>
        <begin position="60"/>
        <end position="197"/>
    </location>
</feature>
<dbReference type="GeneTree" id="ENSGT00940000164924"/>
<dbReference type="Gene3D" id="1.20.58.390">
    <property type="entry name" value="Neurotransmitter-gated ion-channel transmembrane domain"/>
    <property type="match status" value="1"/>
</dbReference>
<keyword evidence="11" id="KW-1071">Ligand-gated ion channel</keyword>
<evidence type="ECO:0000259" key="20">
    <source>
        <dbReference type="Pfam" id="PF02932"/>
    </source>
</evidence>
<dbReference type="GO" id="GO:0045211">
    <property type="term" value="C:postsynaptic membrane"/>
    <property type="evidence" value="ECO:0007669"/>
    <property type="project" value="UniProtKB-SubCell"/>
</dbReference>
<evidence type="ECO:0000256" key="3">
    <source>
        <dbReference type="ARBA" id="ARBA00022692"/>
    </source>
</evidence>
<dbReference type="CDD" id="cd19063">
    <property type="entry name" value="LGIC_TM_5-HT3"/>
    <property type="match status" value="1"/>
</dbReference>
<comment type="function">
    <text evidence="17">Forms serotonin (5-hydroxytryptamine/5-HT3)-activated cation-selective channel complexes, which when activated cause fast, depolarizing responses in neurons.</text>
</comment>
<dbReference type="Pfam" id="PF02932">
    <property type="entry name" value="Neur_chan_memb"/>
    <property type="match status" value="1"/>
</dbReference>
<organism evidence="21 22">
    <name type="scientific">Cyprinodon variegatus</name>
    <name type="common">Sheepshead minnow</name>
    <dbReference type="NCBI Taxonomy" id="28743"/>
    <lineage>
        <taxon>Eukaryota</taxon>
        <taxon>Metazoa</taxon>
        <taxon>Chordata</taxon>
        <taxon>Craniata</taxon>
        <taxon>Vertebrata</taxon>
        <taxon>Euteleostomi</taxon>
        <taxon>Actinopterygii</taxon>
        <taxon>Neopterygii</taxon>
        <taxon>Teleostei</taxon>
        <taxon>Neoteleostei</taxon>
        <taxon>Acanthomorphata</taxon>
        <taxon>Ovalentaria</taxon>
        <taxon>Atherinomorphae</taxon>
        <taxon>Cyprinodontiformes</taxon>
        <taxon>Cyprinodontidae</taxon>
        <taxon>Cyprinodon</taxon>
    </lineage>
</organism>
<comment type="catalytic activity">
    <reaction evidence="16">
        <text>Ca(2+)(in) = Ca(2+)(out)</text>
        <dbReference type="Rhea" id="RHEA:29671"/>
        <dbReference type="ChEBI" id="CHEBI:29108"/>
    </reaction>
</comment>
<evidence type="ECO:0000256" key="8">
    <source>
        <dbReference type="ARBA" id="ARBA00023136"/>
    </source>
</evidence>
<keyword evidence="8 18" id="KW-0472">Membrane</keyword>
<evidence type="ECO:0000256" key="14">
    <source>
        <dbReference type="ARBA" id="ARBA00034430"/>
    </source>
</evidence>
<evidence type="ECO:0000256" key="2">
    <source>
        <dbReference type="ARBA" id="ARBA00022475"/>
    </source>
</evidence>
<evidence type="ECO:0000256" key="18">
    <source>
        <dbReference type="RuleBase" id="RU000687"/>
    </source>
</evidence>
<dbReference type="InterPro" id="IPR006201">
    <property type="entry name" value="Neur_channel"/>
</dbReference>
<evidence type="ECO:0000256" key="9">
    <source>
        <dbReference type="ARBA" id="ARBA00023170"/>
    </source>
</evidence>
<keyword evidence="2" id="KW-1003">Cell membrane</keyword>